<feature type="non-terminal residue" evidence="1">
    <location>
        <position position="88"/>
    </location>
</feature>
<dbReference type="EMBL" id="CAJVQC010017750">
    <property type="protein sequence ID" value="CAG8687878.1"/>
    <property type="molecule type" value="Genomic_DNA"/>
</dbReference>
<keyword evidence="2" id="KW-1185">Reference proteome</keyword>
<name>A0ACA9P3J1_9GLOM</name>
<accession>A0ACA9P3J1</accession>
<dbReference type="Proteomes" id="UP000789920">
    <property type="component" value="Unassembled WGS sequence"/>
</dbReference>
<protein>
    <submittedName>
        <fullName evidence="1">28928_t:CDS:1</fullName>
    </submittedName>
</protein>
<evidence type="ECO:0000313" key="1">
    <source>
        <dbReference type="EMBL" id="CAG8687878.1"/>
    </source>
</evidence>
<organism evidence="1 2">
    <name type="scientific">Racocetra persica</name>
    <dbReference type="NCBI Taxonomy" id="160502"/>
    <lineage>
        <taxon>Eukaryota</taxon>
        <taxon>Fungi</taxon>
        <taxon>Fungi incertae sedis</taxon>
        <taxon>Mucoromycota</taxon>
        <taxon>Glomeromycotina</taxon>
        <taxon>Glomeromycetes</taxon>
        <taxon>Diversisporales</taxon>
        <taxon>Gigasporaceae</taxon>
        <taxon>Racocetra</taxon>
    </lineage>
</organism>
<sequence length="88" mass="9722">MFFDAIDGYKDLYVIRITSDNRDVGGPVFSYYDSNDDDDDPAEIFNVGVNGILTGAIGNHAFMTQYGDIKEESDLFLVNAAGKQPTFI</sequence>
<reference evidence="1" key="1">
    <citation type="submission" date="2021-06" db="EMBL/GenBank/DDBJ databases">
        <authorList>
            <person name="Kallberg Y."/>
            <person name="Tangrot J."/>
            <person name="Rosling A."/>
        </authorList>
    </citation>
    <scope>NUCLEOTIDE SEQUENCE</scope>
    <source>
        <strain evidence="1">MA461A</strain>
    </source>
</reference>
<gene>
    <name evidence="1" type="ORF">RPERSI_LOCUS9388</name>
</gene>
<proteinExistence type="predicted"/>
<evidence type="ECO:0000313" key="2">
    <source>
        <dbReference type="Proteomes" id="UP000789920"/>
    </source>
</evidence>
<comment type="caution">
    <text evidence="1">The sequence shown here is derived from an EMBL/GenBank/DDBJ whole genome shotgun (WGS) entry which is preliminary data.</text>
</comment>